<reference evidence="3 4" key="1">
    <citation type="submission" date="2019-03" db="EMBL/GenBank/DDBJ databases">
        <title>Comparative insights into the high quality Complete genome sequence of highly metal resistant Cupriavidus metallidurans strain BS1 isolated from a gold-copper mine.</title>
        <authorList>
            <person name="Mazhar H.S."/>
            <person name="Rensing C."/>
        </authorList>
    </citation>
    <scope>NUCLEOTIDE SEQUENCE [LARGE SCALE GENOMIC DNA]</scope>
    <source>
        <strain evidence="3 4">BS1</strain>
    </source>
</reference>
<name>A0A2L0X3A7_9BURK</name>
<dbReference type="InterPro" id="IPR052513">
    <property type="entry name" value="Thioester_dehydratase-like"/>
</dbReference>
<dbReference type="AlphaFoldDB" id="A0A2L0X3A7"/>
<evidence type="ECO:0000313" key="4">
    <source>
        <dbReference type="Proteomes" id="UP000253772"/>
    </source>
</evidence>
<accession>A0A2L0X3A7</accession>
<dbReference type="Pfam" id="PF12172">
    <property type="entry name" value="zf-ChsH2"/>
    <property type="match status" value="1"/>
</dbReference>
<dbReference type="InterPro" id="IPR022002">
    <property type="entry name" value="ChsH2_Znr"/>
</dbReference>
<keyword evidence="3" id="KW-0238">DNA-binding</keyword>
<protein>
    <submittedName>
        <fullName evidence="3">DNA-binding protein</fullName>
    </submittedName>
</protein>
<dbReference type="SUPFAM" id="SSF50249">
    <property type="entry name" value="Nucleic acid-binding proteins"/>
    <property type="match status" value="1"/>
</dbReference>
<feature type="domain" description="ChsH2 C-terminal OB-fold" evidence="1">
    <location>
        <begin position="59"/>
        <end position="117"/>
    </location>
</feature>
<dbReference type="PANTHER" id="PTHR34075:SF5">
    <property type="entry name" value="BLR3430 PROTEIN"/>
    <property type="match status" value="1"/>
</dbReference>
<gene>
    <name evidence="3" type="ORF">DDF84_021765</name>
</gene>
<evidence type="ECO:0000313" key="3">
    <source>
        <dbReference type="EMBL" id="QBP12372.1"/>
    </source>
</evidence>
<dbReference type="InterPro" id="IPR002878">
    <property type="entry name" value="ChsH2_C"/>
</dbReference>
<dbReference type="Pfam" id="PF01796">
    <property type="entry name" value="OB_ChsH2_C"/>
    <property type="match status" value="1"/>
</dbReference>
<dbReference type="Gene3D" id="6.10.30.10">
    <property type="match status" value="1"/>
</dbReference>
<organism evidence="3 4">
    <name type="scientific">Cupriavidus metallidurans</name>
    <dbReference type="NCBI Taxonomy" id="119219"/>
    <lineage>
        <taxon>Bacteria</taxon>
        <taxon>Pseudomonadati</taxon>
        <taxon>Pseudomonadota</taxon>
        <taxon>Betaproteobacteria</taxon>
        <taxon>Burkholderiales</taxon>
        <taxon>Burkholderiaceae</taxon>
        <taxon>Cupriavidus</taxon>
    </lineage>
</organism>
<dbReference type="Proteomes" id="UP000253772">
    <property type="component" value="Chromosome c2"/>
</dbReference>
<evidence type="ECO:0000259" key="1">
    <source>
        <dbReference type="Pfam" id="PF01796"/>
    </source>
</evidence>
<sequence length="132" mass="14564">MTTPYIAAPFPAPEERPDNARFWQAAREGRLLVKVCESCGKPHWYPRVLCPFCMGDTAWKEASGLGTVYAFSVTRRAGPNPFCIAYVTLEEGVTMMTHIVDCDLDTVRIGQPVRVRFSPSKDGAPVPTFAPA</sequence>
<dbReference type="PANTHER" id="PTHR34075">
    <property type="entry name" value="BLR3430 PROTEIN"/>
    <property type="match status" value="1"/>
</dbReference>
<dbReference type="OrthoDB" id="5514845at2"/>
<evidence type="ECO:0000259" key="2">
    <source>
        <dbReference type="Pfam" id="PF12172"/>
    </source>
</evidence>
<dbReference type="RefSeq" id="WP_017513447.1">
    <property type="nucleotide sequence ID" value="NZ_CP026544.1"/>
</dbReference>
<dbReference type="EMBL" id="CP037901">
    <property type="protein sequence ID" value="QBP12372.1"/>
    <property type="molecule type" value="Genomic_DNA"/>
</dbReference>
<feature type="domain" description="ChsH2 rubredoxin-like zinc ribbon" evidence="2">
    <location>
        <begin position="23"/>
        <end position="57"/>
    </location>
</feature>
<proteinExistence type="predicted"/>
<dbReference type="InterPro" id="IPR012340">
    <property type="entry name" value="NA-bd_OB-fold"/>
</dbReference>
<dbReference type="GO" id="GO:0003677">
    <property type="term" value="F:DNA binding"/>
    <property type="evidence" value="ECO:0007669"/>
    <property type="project" value="UniProtKB-KW"/>
</dbReference>